<evidence type="ECO:0000256" key="1">
    <source>
        <dbReference type="SAM" id="SignalP"/>
    </source>
</evidence>
<dbReference type="EMBL" id="JAENGP010000003">
    <property type="protein sequence ID" value="MBK1780441.1"/>
    <property type="molecule type" value="Genomic_DNA"/>
</dbReference>
<dbReference type="InterPro" id="IPR050902">
    <property type="entry name" value="ABC_Transporter_SBP"/>
</dbReference>
<organism evidence="3 4">
    <name type="scientific">Advenella mandrilli</name>
    <dbReference type="NCBI Taxonomy" id="2800330"/>
    <lineage>
        <taxon>Bacteria</taxon>
        <taxon>Pseudomonadati</taxon>
        <taxon>Pseudomonadota</taxon>
        <taxon>Betaproteobacteria</taxon>
        <taxon>Burkholderiales</taxon>
        <taxon>Alcaligenaceae</taxon>
    </lineage>
</organism>
<dbReference type="Gene3D" id="3.40.50.1980">
    <property type="entry name" value="Nitrogenase molybdenum iron protein domain"/>
    <property type="match status" value="2"/>
</dbReference>
<proteinExistence type="predicted"/>
<gene>
    <name evidence="3" type="ORF">JHL22_04350</name>
</gene>
<feature type="domain" description="Fe/B12 periplasmic-binding" evidence="2">
    <location>
        <begin position="39"/>
        <end position="292"/>
    </location>
</feature>
<evidence type="ECO:0000313" key="3">
    <source>
        <dbReference type="EMBL" id="MBK1780441.1"/>
    </source>
</evidence>
<dbReference type="Proteomes" id="UP000635316">
    <property type="component" value="Unassembled WGS sequence"/>
</dbReference>
<name>A0ABS1EAA6_9BURK</name>
<dbReference type="Pfam" id="PF01497">
    <property type="entry name" value="Peripla_BP_2"/>
    <property type="match status" value="1"/>
</dbReference>
<evidence type="ECO:0000313" key="4">
    <source>
        <dbReference type="Proteomes" id="UP000635316"/>
    </source>
</evidence>
<protein>
    <submittedName>
        <fullName evidence="3">ABC transporter substrate-binding protein</fullName>
    </submittedName>
</protein>
<sequence>MKLHHKLFVGLCLLVGSFNASLPSQAGTLSAPVQETAKRIISLSPHATELIFAAGAGKQLIGVAKSSNYPPEVKNMTNVGDGLRPNAELLLSLQPDLIVTWSSGGLPVTGLKQAERMVPVLSLAPQKLADITADLLQIAKLAGTLEQTRPLAHELEQIIQQTRAEYSTRTPVPVFIFLGSTPLYTLGGSPIQNEVLQVCGAYNIFSDQGNPSPIVSLESIMQRQPTLILAGSSREDLPKEILDFFNGKGFSFSRQDMVTQHPDVLFRPTDRLIRALPGLCQAIDQVRTRTHP</sequence>
<reference evidence="3 4" key="1">
    <citation type="submission" date="2020-12" db="EMBL/GenBank/DDBJ databases">
        <authorList>
            <person name="Lu T."/>
            <person name="Wang Q."/>
            <person name="Han X."/>
        </authorList>
    </citation>
    <scope>NUCLEOTIDE SEQUENCE [LARGE SCALE GENOMIC DNA]</scope>
    <source>
        <strain evidence="3 4">WQ 585</strain>
    </source>
</reference>
<dbReference type="SUPFAM" id="SSF53807">
    <property type="entry name" value="Helical backbone' metal receptor"/>
    <property type="match status" value="1"/>
</dbReference>
<dbReference type="PROSITE" id="PS50983">
    <property type="entry name" value="FE_B12_PBP"/>
    <property type="match status" value="1"/>
</dbReference>
<keyword evidence="1" id="KW-0732">Signal</keyword>
<evidence type="ECO:0000259" key="2">
    <source>
        <dbReference type="PROSITE" id="PS50983"/>
    </source>
</evidence>
<keyword evidence="4" id="KW-1185">Reference proteome</keyword>
<accession>A0ABS1EAA6</accession>
<feature type="signal peptide" evidence="1">
    <location>
        <begin position="1"/>
        <end position="26"/>
    </location>
</feature>
<dbReference type="PANTHER" id="PTHR30535:SF34">
    <property type="entry name" value="MOLYBDATE-BINDING PROTEIN MOLA"/>
    <property type="match status" value="1"/>
</dbReference>
<dbReference type="PANTHER" id="PTHR30535">
    <property type="entry name" value="VITAMIN B12-BINDING PROTEIN"/>
    <property type="match status" value="1"/>
</dbReference>
<feature type="chain" id="PRO_5045558040" evidence="1">
    <location>
        <begin position="27"/>
        <end position="292"/>
    </location>
</feature>
<dbReference type="RefSeq" id="WP_200234220.1">
    <property type="nucleotide sequence ID" value="NZ_JAENGP010000003.1"/>
</dbReference>
<dbReference type="InterPro" id="IPR002491">
    <property type="entry name" value="ABC_transptr_periplasmic_BD"/>
</dbReference>
<comment type="caution">
    <text evidence="3">The sequence shown here is derived from an EMBL/GenBank/DDBJ whole genome shotgun (WGS) entry which is preliminary data.</text>
</comment>